<comment type="cofactor">
    <cofactor evidence="1">
        <name>Mn(2+)</name>
        <dbReference type="ChEBI" id="CHEBI:29035"/>
    </cofactor>
</comment>
<dbReference type="SUPFAM" id="SSF55811">
    <property type="entry name" value="Nudix"/>
    <property type="match status" value="1"/>
</dbReference>
<dbReference type="Pfam" id="PF00293">
    <property type="entry name" value="NUDIX"/>
    <property type="match status" value="1"/>
</dbReference>
<evidence type="ECO:0000256" key="1">
    <source>
        <dbReference type="ARBA" id="ARBA00001936"/>
    </source>
</evidence>
<dbReference type="RefSeq" id="WP_348944707.1">
    <property type="nucleotide sequence ID" value="NZ_CP157355.1"/>
</dbReference>
<organism evidence="8">
    <name type="scientific">Chitinibacter mangrovi</name>
    <dbReference type="NCBI Taxonomy" id="3153927"/>
    <lineage>
        <taxon>Bacteria</taxon>
        <taxon>Pseudomonadati</taxon>
        <taxon>Pseudomonadota</taxon>
        <taxon>Betaproteobacteria</taxon>
        <taxon>Neisseriales</taxon>
        <taxon>Chitinibacteraceae</taxon>
        <taxon>Chitinibacter</taxon>
    </lineage>
</organism>
<evidence type="ECO:0000256" key="2">
    <source>
        <dbReference type="ARBA" id="ARBA00001946"/>
    </source>
</evidence>
<dbReference type="AlphaFoldDB" id="A0AAU7F865"/>
<evidence type="ECO:0000313" key="8">
    <source>
        <dbReference type="EMBL" id="XBM00351.1"/>
    </source>
</evidence>
<dbReference type="InterPro" id="IPR045121">
    <property type="entry name" value="CoAse"/>
</dbReference>
<dbReference type="InterPro" id="IPR015797">
    <property type="entry name" value="NUDIX_hydrolase-like_dom_sf"/>
</dbReference>
<dbReference type="Gene3D" id="3.90.79.10">
    <property type="entry name" value="Nucleoside Triphosphate Pyrophosphohydrolase"/>
    <property type="match status" value="1"/>
</dbReference>
<dbReference type="InterPro" id="IPR000086">
    <property type="entry name" value="NUDIX_hydrolase_dom"/>
</dbReference>
<sequence length="203" mass="22243">MLPDNPAELIPWLQQRLTGRDYPAAADFAASARRQASVLIGLVMHADQVNVLFTQRADHLSTHAGQVSFPGGAIEADDADVIAAALRETQEEVGIPPDWIKPLQRLGEYHTISGYCVTPVLATIRPGYPLDPDANEVADVFELPLSVVLDPSRYERRWVERHGVRGKTHFLDYAGRTIWGATAGMLLQLSLVLGLEGIPVDKT</sequence>
<protein>
    <submittedName>
        <fullName evidence="8">CoA pyrophosphatase</fullName>
    </submittedName>
</protein>
<dbReference type="CDD" id="cd03426">
    <property type="entry name" value="NUDIX_CoAse_Nudt7"/>
    <property type="match status" value="1"/>
</dbReference>
<keyword evidence="6" id="KW-0464">Manganese</keyword>
<evidence type="ECO:0000256" key="6">
    <source>
        <dbReference type="ARBA" id="ARBA00023211"/>
    </source>
</evidence>
<keyword evidence="3" id="KW-0479">Metal-binding</keyword>
<dbReference type="GO" id="GO:0046872">
    <property type="term" value="F:metal ion binding"/>
    <property type="evidence" value="ECO:0007669"/>
    <property type="project" value="UniProtKB-KW"/>
</dbReference>
<name>A0AAU7F865_9NEIS</name>
<evidence type="ECO:0000259" key="7">
    <source>
        <dbReference type="PROSITE" id="PS51462"/>
    </source>
</evidence>
<reference evidence="8" key="1">
    <citation type="submission" date="2024-05" db="EMBL/GenBank/DDBJ databases">
        <authorList>
            <person name="Yang L."/>
            <person name="Pan L."/>
        </authorList>
    </citation>
    <scope>NUCLEOTIDE SEQUENCE</scope>
    <source>
        <strain evidence="8">FCG-7</strain>
    </source>
</reference>
<dbReference type="PROSITE" id="PS51462">
    <property type="entry name" value="NUDIX"/>
    <property type="match status" value="1"/>
</dbReference>
<feature type="domain" description="Nudix hydrolase" evidence="7">
    <location>
        <begin position="33"/>
        <end position="165"/>
    </location>
</feature>
<dbReference type="EMBL" id="CP157355">
    <property type="protein sequence ID" value="XBM00351.1"/>
    <property type="molecule type" value="Genomic_DNA"/>
</dbReference>
<evidence type="ECO:0000256" key="3">
    <source>
        <dbReference type="ARBA" id="ARBA00022723"/>
    </source>
</evidence>
<comment type="cofactor">
    <cofactor evidence="2">
        <name>Mg(2+)</name>
        <dbReference type="ChEBI" id="CHEBI:18420"/>
    </cofactor>
</comment>
<dbReference type="GO" id="GO:0010945">
    <property type="term" value="F:coenzyme A diphosphatase activity"/>
    <property type="evidence" value="ECO:0007669"/>
    <property type="project" value="InterPro"/>
</dbReference>
<proteinExistence type="predicted"/>
<evidence type="ECO:0000256" key="5">
    <source>
        <dbReference type="ARBA" id="ARBA00022842"/>
    </source>
</evidence>
<accession>A0AAU7F865</accession>
<dbReference type="PANTHER" id="PTHR12992:SF11">
    <property type="entry name" value="MITOCHONDRIAL COENZYME A DIPHOSPHATASE NUDT8"/>
    <property type="match status" value="1"/>
</dbReference>
<dbReference type="PANTHER" id="PTHR12992">
    <property type="entry name" value="NUDIX HYDROLASE"/>
    <property type="match status" value="1"/>
</dbReference>
<dbReference type="NCBIfam" id="NF007980">
    <property type="entry name" value="PRK10707.1"/>
    <property type="match status" value="1"/>
</dbReference>
<keyword evidence="5" id="KW-0460">Magnesium</keyword>
<evidence type="ECO:0000256" key="4">
    <source>
        <dbReference type="ARBA" id="ARBA00022801"/>
    </source>
</evidence>
<keyword evidence="4" id="KW-0378">Hydrolase</keyword>
<gene>
    <name evidence="8" type="ORF">ABHF33_15025</name>
</gene>
<dbReference type="KEGG" id="cmav:ABHF33_15025"/>